<gene>
    <name evidence="6" type="ORF">KL86CLO1_12900</name>
</gene>
<accession>A0A212KFA0</accession>
<dbReference type="InterPro" id="IPR017871">
    <property type="entry name" value="ABC_transporter-like_CS"/>
</dbReference>
<organism evidence="6">
    <name type="scientific">uncultured Eubacteriales bacterium</name>
    <dbReference type="NCBI Taxonomy" id="172733"/>
    <lineage>
        <taxon>Bacteria</taxon>
        <taxon>Bacillati</taxon>
        <taxon>Bacillota</taxon>
        <taxon>Clostridia</taxon>
        <taxon>Eubacteriales</taxon>
        <taxon>environmental samples</taxon>
    </lineage>
</organism>
<dbReference type="FunFam" id="3.40.50.300:FF:000134">
    <property type="entry name" value="Iron-enterobactin ABC transporter ATP-binding protein"/>
    <property type="match status" value="1"/>
</dbReference>
<dbReference type="PANTHER" id="PTHR42794:SF1">
    <property type="entry name" value="HEMIN IMPORT ATP-BINDING PROTEIN HMUV"/>
    <property type="match status" value="1"/>
</dbReference>
<dbReference type="Pfam" id="PF00005">
    <property type="entry name" value="ABC_tran"/>
    <property type="match status" value="1"/>
</dbReference>
<dbReference type="PANTHER" id="PTHR42794">
    <property type="entry name" value="HEMIN IMPORT ATP-BINDING PROTEIN HMUV"/>
    <property type="match status" value="1"/>
</dbReference>
<protein>
    <submittedName>
        <fullName evidence="6">ABC transporter, ATP-binding protein</fullName>
    </submittedName>
</protein>
<dbReference type="GO" id="GO:0016887">
    <property type="term" value="F:ATP hydrolysis activity"/>
    <property type="evidence" value="ECO:0007669"/>
    <property type="project" value="InterPro"/>
</dbReference>
<evidence type="ECO:0000256" key="3">
    <source>
        <dbReference type="ARBA" id="ARBA00022840"/>
    </source>
</evidence>
<reference evidence="6" key="1">
    <citation type="submission" date="2016-04" db="EMBL/GenBank/DDBJ databases">
        <authorList>
            <person name="Evans L.H."/>
            <person name="Alamgir A."/>
            <person name="Owens N."/>
            <person name="Weber N.D."/>
            <person name="Virtaneva K."/>
            <person name="Barbian K."/>
            <person name="Babar A."/>
            <person name="Rosenke K."/>
        </authorList>
    </citation>
    <scope>NUCLEOTIDE SEQUENCE</scope>
    <source>
        <strain evidence="6">86</strain>
    </source>
</reference>
<feature type="domain" description="ABC transporter" evidence="5">
    <location>
        <begin position="3"/>
        <end position="238"/>
    </location>
</feature>
<dbReference type="InterPro" id="IPR027417">
    <property type="entry name" value="P-loop_NTPase"/>
</dbReference>
<evidence type="ECO:0000313" key="6">
    <source>
        <dbReference type="EMBL" id="SBW10312.1"/>
    </source>
</evidence>
<evidence type="ECO:0000259" key="5">
    <source>
        <dbReference type="PROSITE" id="PS50893"/>
    </source>
</evidence>
<dbReference type="EMBL" id="FLUN01000001">
    <property type="protein sequence ID" value="SBW10312.1"/>
    <property type="molecule type" value="Genomic_DNA"/>
</dbReference>
<dbReference type="PROSITE" id="PS50893">
    <property type="entry name" value="ABC_TRANSPORTER_2"/>
    <property type="match status" value="1"/>
</dbReference>
<keyword evidence="2" id="KW-0547">Nucleotide-binding</keyword>
<dbReference type="Gene3D" id="3.40.50.300">
    <property type="entry name" value="P-loop containing nucleotide triphosphate hydrolases"/>
    <property type="match status" value="1"/>
</dbReference>
<evidence type="ECO:0000256" key="1">
    <source>
        <dbReference type="ARBA" id="ARBA00022448"/>
    </source>
</evidence>
<dbReference type="InterPro" id="IPR003439">
    <property type="entry name" value="ABC_transporter-like_ATP-bd"/>
</dbReference>
<dbReference type="AlphaFoldDB" id="A0A212KFA0"/>
<dbReference type="CDD" id="cd03214">
    <property type="entry name" value="ABC_Iron-Siderophores_B12_Hemin"/>
    <property type="match status" value="1"/>
</dbReference>
<dbReference type="InterPro" id="IPR003593">
    <property type="entry name" value="AAA+_ATPase"/>
</dbReference>
<keyword evidence="3 6" id="KW-0067">ATP-binding</keyword>
<keyword evidence="4" id="KW-1278">Translocase</keyword>
<proteinExistence type="predicted"/>
<evidence type="ECO:0000256" key="2">
    <source>
        <dbReference type="ARBA" id="ARBA00022741"/>
    </source>
</evidence>
<dbReference type="SUPFAM" id="SSF52540">
    <property type="entry name" value="P-loop containing nucleoside triphosphate hydrolases"/>
    <property type="match status" value="1"/>
</dbReference>
<dbReference type="SMART" id="SM00382">
    <property type="entry name" value="AAA"/>
    <property type="match status" value="1"/>
</dbReference>
<keyword evidence="1" id="KW-0813">Transport</keyword>
<name>A0A212KFA0_9FIRM</name>
<sequence>MSIEVKSLSFSYGTRSVLTDVSFTARQGKLLSVLGPNGVGKSTLFRCILGLLKGYSGQILVDGSDSKALTAREMARRVAYIPQSSYPAFSYSVHDMVLMGTQSRSGPFTAPGREAENLAAQALERLGIEDLAQRSYTKLSGGERQLVLIARALAQQSPILLMDEPTANLDYGNQLRVLSKVRALAEEGYSILQSTHNPEQAYLFSHEILAMKGGGVLALGAPEEVLTAGLVRELYGVEVEVESLRNDKMRVCIPKEELK</sequence>
<dbReference type="GO" id="GO:0005524">
    <property type="term" value="F:ATP binding"/>
    <property type="evidence" value="ECO:0007669"/>
    <property type="project" value="UniProtKB-KW"/>
</dbReference>
<evidence type="ECO:0000256" key="4">
    <source>
        <dbReference type="ARBA" id="ARBA00022967"/>
    </source>
</evidence>
<dbReference type="PROSITE" id="PS00211">
    <property type="entry name" value="ABC_TRANSPORTER_1"/>
    <property type="match status" value="1"/>
</dbReference>